<gene>
    <name evidence="2" type="ORF">METZ01_LOCUS240394</name>
</gene>
<reference evidence="2" key="1">
    <citation type="submission" date="2018-05" db="EMBL/GenBank/DDBJ databases">
        <authorList>
            <person name="Lanie J.A."/>
            <person name="Ng W.-L."/>
            <person name="Kazmierczak K.M."/>
            <person name="Andrzejewski T.M."/>
            <person name="Davidsen T.M."/>
            <person name="Wayne K.J."/>
            <person name="Tettelin H."/>
            <person name="Glass J.I."/>
            <person name="Rusch D."/>
            <person name="Podicherti R."/>
            <person name="Tsui H.-C.T."/>
            <person name="Winkler M.E."/>
        </authorList>
    </citation>
    <scope>NUCLEOTIDE SEQUENCE</scope>
</reference>
<protein>
    <submittedName>
        <fullName evidence="2">Uncharacterized protein</fullName>
    </submittedName>
</protein>
<feature type="transmembrane region" description="Helical" evidence="1">
    <location>
        <begin position="12"/>
        <end position="29"/>
    </location>
</feature>
<keyword evidence="1" id="KW-0472">Membrane</keyword>
<name>A0A382HJR8_9ZZZZ</name>
<organism evidence="2">
    <name type="scientific">marine metagenome</name>
    <dbReference type="NCBI Taxonomy" id="408172"/>
    <lineage>
        <taxon>unclassified sequences</taxon>
        <taxon>metagenomes</taxon>
        <taxon>ecological metagenomes</taxon>
    </lineage>
</organism>
<evidence type="ECO:0000313" key="2">
    <source>
        <dbReference type="EMBL" id="SVB87540.1"/>
    </source>
</evidence>
<dbReference type="AlphaFoldDB" id="A0A382HJR8"/>
<accession>A0A382HJR8</accession>
<proteinExistence type="predicted"/>
<keyword evidence="1" id="KW-0812">Transmembrane</keyword>
<evidence type="ECO:0000256" key="1">
    <source>
        <dbReference type="SAM" id="Phobius"/>
    </source>
</evidence>
<dbReference type="EMBL" id="UINC01061696">
    <property type="protein sequence ID" value="SVB87540.1"/>
    <property type="molecule type" value="Genomic_DNA"/>
</dbReference>
<keyword evidence="1" id="KW-1133">Transmembrane helix</keyword>
<sequence length="185" mass="21722">MFELIEDNKKLLLIILILLLIFSSVYINLNSTKKMKISQDTLTTYENMLNDLKRKNIQQYPQYKPQYKPQVYQDNEQNLNNKYKNKISKNSIEDLIKGIKNTKKKDLPTNIEIDNQSNKIGKNNKTMNSILESDKNFNRITDLIKFKMNPTQNRSPDMKNNISMIKTGCNKDTNFELSGFNGKWD</sequence>